<reference evidence="3" key="1">
    <citation type="journal article" date="2019" name="Int. J. Syst. Evol. Microbiol.">
        <title>The Global Catalogue of Microorganisms (GCM) 10K type strain sequencing project: providing services to taxonomists for standard genome sequencing and annotation.</title>
        <authorList>
            <consortium name="The Broad Institute Genomics Platform"/>
            <consortium name="The Broad Institute Genome Sequencing Center for Infectious Disease"/>
            <person name="Wu L."/>
            <person name="Ma J."/>
        </authorList>
    </citation>
    <scope>NUCLEOTIDE SEQUENCE [LARGE SCALE GENOMIC DNA]</scope>
    <source>
        <strain evidence="3">CGMCC 4.7192</strain>
    </source>
</reference>
<sequence length="154" mass="17210">MFGRIKELLSELTKQPEGSLVSHSDKKVAAAALMVEAARMDEDFGSQEREKIIELIENRLGLSADDSQELLALAEEKSGESSQLFGFTRVIKSSYSPEERLDFMEMMWEVVYADGELHHFEGSLMRRIAGLLYVSDHDNGTARKKALARLGLTG</sequence>
<keyword evidence="3" id="KW-1185">Reference proteome</keyword>
<protein>
    <submittedName>
        <fullName evidence="2">TerB family tellurite resistance protein</fullName>
    </submittedName>
</protein>
<organism evidence="2 3">
    <name type="scientific">Kiloniella antarctica</name>
    <dbReference type="NCBI Taxonomy" id="1550907"/>
    <lineage>
        <taxon>Bacteria</taxon>
        <taxon>Pseudomonadati</taxon>
        <taxon>Pseudomonadota</taxon>
        <taxon>Alphaproteobacteria</taxon>
        <taxon>Rhodospirillales</taxon>
        <taxon>Kiloniellaceae</taxon>
        <taxon>Kiloniella</taxon>
    </lineage>
</organism>
<evidence type="ECO:0000313" key="3">
    <source>
        <dbReference type="Proteomes" id="UP001597294"/>
    </source>
</evidence>
<dbReference type="EMBL" id="JBHUII010000001">
    <property type="protein sequence ID" value="MFD2204618.1"/>
    <property type="molecule type" value="Genomic_DNA"/>
</dbReference>
<dbReference type="RefSeq" id="WP_380248382.1">
    <property type="nucleotide sequence ID" value="NZ_JBHUII010000001.1"/>
</dbReference>
<gene>
    <name evidence="2" type="ORF">ACFSKO_03305</name>
</gene>
<dbReference type="SUPFAM" id="SSF158682">
    <property type="entry name" value="TerB-like"/>
    <property type="match status" value="1"/>
</dbReference>
<evidence type="ECO:0000259" key="1">
    <source>
        <dbReference type="Pfam" id="PF05099"/>
    </source>
</evidence>
<dbReference type="CDD" id="cd07313">
    <property type="entry name" value="terB_like_2"/>
    <property type="match status" value="1"/>
</dbReference>
<comment type="caution">
    <text evidence="2">The sequence shown here is derived from an EMBL/GenBank/DDBJ whole genome shotgun (WGS) entry which is preliminary data.</text>
</comment>
<feature type="domain" description="Co-chaperone DjlA N-terminal" evidence="1">
    <location>
        <begin position="28"/>
        <end position="143"/>
    </location>
</feature>
<evidence type="ECO:0000313" key="2">
    <source>
        <dbReference type="EMBL" id="MFD2204618.1"/>
    </source>
</evidence>
<dbReference type="Pfam" id="PF05099">
    <property type="entry name" value="TerB"/>
    <property type="match status" value="1"/>
</dbReference>
<proteinExistence type="predicted"/>
<dbReference type="Proteomes" id="UP001597294">
    <property type="component" value="Unassembled WGS sequence"/>
</dbReference>
<dbReference type="InterPro" id="IPR029024">
    <property type="entry name" value="TerB-like"/>
</dbReference>
<accession>A0ABW5BIB7</accession>
<name>A0ABW5BIB7_9PROT</name>
<dbReference type="InterPro" id="IPR007791">
    <property type="entry name" value="DjlA_N"/>
</dbReference>
<dbReference type="Gene3D" id="1.10.3680.10">
    <property type="entry name" value="TerB-like"/>
    <property type="match status" value="1"/>
</dbReference>